<feature type="region of interest" description="Disordered" evidence="1">
    <location>
        <begin position="459"/>
        <end position="494"/>
    </location>
</feature>
<dbReference type="AlphaFoldDB" id="A0A418PV12"/>
<dbReference type="Pfam" id="PF13676">
    <property type="entry name" value="TIR_2"/>
    <property type="match status" value="1"/>
</dbReference>
<feature type="domain" description="TIR" evidence="3">
    <location>
        <begin position="2"/>
        <end position="132"/>
    </location>
</feature>
<feature type="transmembrane region" description="Helical" evidence="2">
    <location>
        <begin position="414"/>
        <end position="432"/>
    </location>
</feature>
<dbReference type="RefSeq" id="WP_119476864.1">
    <property type="nucleotide sequence ID" value="NZ_QXML01000002.1"/>
</dbReference>
<feature type="compositionally biased region" description="Polar residues" evidence="1">
    <location>
        <begin position="471"/>
        <end position="481"/>
    </location>
</feature>
<dbReference type="Gene3D" id="3.40.50.10140">
    <property type="entry name" value="Toll/interleukin-1 receptor homology (TIR) domain"/>
    <property type="match status" value="1"/>
</dbReference>
<dbReference type="PROSITE" id="PS50104">
    <property type="entry name" value="TIR"/>
    <property type="match status" value="1"/>
</dbReference>
<feature type="region of interest" description="Disordered" evidence="1">
    <location>
        <begin position="350"/>
        <end position="372"/>
    </location>
</feature>
<evidence type="ECO:0000256" key="2">
    <source>
        <dbReference type="SAM" id="Phobius"/>
    </source>
</evidence>
<dbReference type="InterPro" id="IPR000157">
    <property type="entry name" value="TIR_dom"/>
</dbReference>
<dbReference type="OrthoDB" id="2067003at2"/>
<name>A0A418PV12_9BACT</name>
<keyword evidence="2" id="KW-1133">Transmembrane helix</keyword>
<accession>A0A418PV12</accession>
<reference evidence="4 5" key="1">
    <citation type="submission" date="2018-09" db="EMBL/GenBank/DDBJ databases">
        <authorList>
            <person name="Wang X."/>
            <person name="Du Z."/>
        </authorList>
    </citation>
    <scope>NUCLEOTIDE SEQUENCE [LARGE SCALE GENOMIC DNA]</scope>
    <source>
        <strain evidence="4 5">N3</strain>
    </source>
</reference>
<dbReference type="EMBL" id="QXML01000002">
    <property type="protein sequence ID" value="RIW17427.1"/>
    <property type="molecule type" value="Genomic_DNA"/>
</dbReference>
<gene>
    <name evidence="4" type="ORF">D0X99_06795</name>
</gene>
<keyword evidence="5" id="KW-1185">Reference proteome</keyword>
<organism evidence="4 5">
    <name type="scientific">Algoriphagus lacus</name>
    <dbReference type="NCBI Taxonomy" id="2056311"/>
    <lineage>
        <taxon>Bacteria</taxon>
        <taxon>Pseudomonadati</taxon>
        <taxon>Bacteroidota</taxon>
        <taxon>Cytophagia</taxon>
        <taxon>Cytophagales</taxon>
        <taxon>Cyclobacteriaceae</taxon>
        <taxon>Algoriphagus</taxon>
    </lineage>
</organism>
<comment type="caution">
    <text evidence="4">The sequence shown here is derived from an EMBL/GenBank/DDBJ whole genome shotgun (WGS) entry which is preliminary data.</text>
</comment>
<evidence type="ECO:0000313" key="4">
    <source>
        <dbReference type="EMBL" id="RIW17427.1"/>
    </source>
</evidence>
<feature type="region of interest" description="Disordered" evidence="1">
    <location>
        <begin position="385"/>
        <end position="406"/>
    </location>
</feature>
<sequence length="614" mass="68909">MAQQHVFISYAWGGESETVANEVEAILQQRGISLVRDKTDLGFKGLIREFMQQIGQGNLVVLIISDKYLKSKNCMFELMEVERKGEFFDRIFPIVLPDANIYDSLGILNYLKYWDQKIKELNASAKELDNLADTRKVQEDINLYTDIRGAIDELAGKLSNMNTLTLEIMRSKSYQPLIDALLSQSGKISPQPVSSATASRKEGKVLYHIPGMMQLNTWTRCTVRLAWEEIYLLEGLKIPEDQRVIESIRLGNVMQVSLNEGKDGHNFEIKPLNNEEQVIFEDDFTEWLFDVKALNTGNFTLILRVTLIQIIEGKERKKDVVLERNVVTEAVVPKALARFETAEEGLTPPRIPSTVFHTLGKETTPSPDWKTGEVYPEMTVEVEEVTDRTKISTASSPAPSPESPLSEPTLFKKFMPYAASLLVLLTAGILIFNGGFTTSSPEYAEVSATDSANYSIDLGEELVGSPPPQYAESSSNDTLNYSEEESLPTRMGSGNPNSRKVLLTFSEENTSGSVEVMAFVVTMRDLYTLEDLNSPMKIRAFAIPDSIASELEFDQDFSVEKILDSVSRFSTNQMSQESSSSPVVLERIPPRPQEMDSASLKTLRKITKRSQFQY</sequence>
<evidence type="ECO:0000256" key="1">
    <source>
        <dbReference type="SAM" id="MobiDB-lite"/>
    </source>
</evidence>
<keyword evidence="2" id="KW-0812">Transmembrane</keyword>
<feature type="compositionally biased region" description="Low complexity" evidence="1">
    <location>
        <begin position="392"/>
        <end position="406"/>
    </location>
</feature>
<dbReference type="GO" id="GO:0007165">
    <property type="term" value="P:signal transduction"/>
    <property type="evidence" value="ECO:0007669"/>
    <property type="project" value="InterPro"/>
</dbReference>
<proteinExistence type="predicted"/>
<evidence type="ECO:0000259" key="3">
    <source>
        <dbReference type="PROSITE" id="PS50104"/>
    </source>
</evidence>
<protein>
    <submittedName>
        <fullName evidence="4">Toll/interleukin-1 receptor domain-containing protein</fullName>
    </submittedName>
</protein>
<dbReference type="Proteomes" id="UP000283522">
    <property type="component" value="Unassembled WGS sequence"/>
</dbReference>
<keyword evidence="4" id="KW-0675">Receptor</keyword>
<dbReference type="SUPFAM" id="SSF52200">
    <property type="entry name" value="Toll/Interleukin receptor TIR domain"/>
    <property type="match status" value="1"/>
</dbReference>
<dbReference type="InterPro" id="IPR035897">
    <property type="entry name" value="Toll_tir_struct_dom_sf"/>
</dbReference>
<keyword evidence="2" id="KW-0472">Membrane</keyword>
<evidence type="ECO:0000313" key="5">
    <source>
        <dbReference type="Proteomes" id="UP000283522"/>
    </source>
</evidence>